<accession>A0ABT8SFD4</accession>
<dbReference type="EMBL" id="JAUKVY010000042">
    <property type="protein sequence ID" value="MDO1537500.1"/>
    <property type="molecule type" value="Genomic_DNA"/>
</dbReference>
<sequence length="119" mass="13125">MTSHIKFGIPKAEWIEKSIDEARTDPVGLWQIVKNGRHGFGLAGSELESFVTDHIVGLMRSGAQPISGDKDSASGWRLAINAGDDPQKFAESVVEEWKHAQVDPDVDSVWFAFPTAWMS</sequence>
<dbReference type="RefSeq" id="WP_301815942.1">
    <property type="nucleotide sequence ID" value="NZ_JAUJZH010000042.1"/>
</dbReference>
<comment type="caution">
    <text evidence="1">The sequence shown here is derived from an EMBL/GenBank/DDBJ whole genome shotgun (WGS) entry which is preliminary data.</text>
</comment>
<organism evidence="1 2">
    <name type="scientific">Variovorax ginsengisoli</name>
    <dbReference type="NCBI Taxonomy" id="363844"/>
    <lineage>
        <taxon>Bacteria</taxon>
        <taxon>Pseudomonadati</taxon>
        <taxon>Pseudomonadota</taxon>
        <taxon>Betaproteobacteria</taxon>
        <taxon>Burkholderiales</taxon>
        <taxon>Comamonadaceae</taxon>
        <taxon>Variovorax</taxon>
    </lineage>
</organism>
<dbReference type="Proteomes" id="UP001169027">
    <property type="component" value="Unassembled WGS sequence"/>
</dbReference>
<reference evidence="1" key="1">
    <citation type="submission" date="2023-06" db="EMBL/GenBank/DDBJ databases">
        <authorList>
            <person name="Jiang Y."/>
            <person name="Liu Q."/>
        </authorList>
    </citation>
    <scope>NUCLEOTIDE SEQUENCE</scope>
    <source>
        <strain evidence="1">CGMCC 1.12090</strain>
    </source>
</reference>
<protein>
    <recommendedName>
        <fullName evidence="3">DUF469 family protein</fullName>
    </recommendedName>
</protein>
<keyword evidence="2" id="KW-1185">Reference proteome</keyword>
<name>A0ABT8SFD4_9BURK</name>
<evidence type="ECO:0000313" key="2">
    <source>
        <dbReference type="Proteomes" id="UP001169027"/>
    </source>
</evidence>
<proteinExistence type="predicted"/>
<evidence type="ECO:0008006" key="3">
    <source>
        <dbReference type="Google" id="ProtNLM"/>
    </source>
</evidence>
<gene>
    <name evidence="1" type="ORF">Q2T77_35185</name>
</gene>
<evidence type="ECO:0000313" key="1">
    <source>
        <dbReference type="EMBL" id="MDO1537500.1"/>
    </source>
</evidence>